<sequence>MAAVAAAADCPEHRAATEPQSCRRLDRSFGSVLAEPRGKWSLNFSTTSDFSKITIDQLFTLLSPRVDFGLIAGPANPRWIYEELVIASHSHDCPRGPDSRLRVADDFCPQVIWQQGGHHTPKEGEGPYDPIDKALLGLSPLSLGIVVAKVGKSSDKDGCHEGYRFGDWIIDGYAHARVVEVTHLALSQPGFGAHLL</sequence>
<accession>A0A0D8FVK7</accession>
<name>A0A0D8FVK7_9ACTN</name>
<dbReference type="STRING" id="1121877.FEAC_10860"/>
<evidence type="ECO:0000313" key="2">
    <source>
        <dbReference type="Proteomes" id="UP000032336"/>
    </source>
</evidence>
<evidence type="ECO:0000313" key="1">
    <source>
        <dbReference type="EMBL" id="KJE77156.1"/>
    </source>
</evidence>
<gene>
    <name evidence="1" type="ORF">FEAC_10860</name>
</gene>
<reference evidence="1 2" key="1">
    <citation type="submission" date="2015-01" db="EMBL/GenBank/DDBJ databases">
        <title>Draft genome of the acidophilic iron oxidizer Ferrimicrobium acidiphilum strain T23.</title>
        <authorList>
            <person name="Poehlein A."/>
            <person name="Eisen S."/>
            <person name="Schloemann M."/>
            <person name="Johnson B.D."/>
            <person name="Daniel R."/>
            <person name="Muehling M."/>
        </authorList>
    </citation>
    <scope>NUCLEOTIDE SEQUENCE [LARGE SCALE GENOMIC DNA]</scope>
    <source>
        <strain evidence="1 2">T23</strain>
    </source>
</reference>
<comment type="caution">
    <text evidence="1">The sequence shown here is derived from an EMBL/GenBank/DDBJ whole genome shotgun (WGS) entry which is preliminary data.</text>
</comment>
<protein>
    <submittedName>
        <fullName evidence="1">Uncharacterized protein</fullName>
    </submittedName>
</protein>
<dbReference type="Proteomes" id="UP000032336">
    <property type="component" value="Unassembled WGS sequence"/>
</dbReference>
<dbReference type="AlphaFoldDB" id="A0A0D8FVK7"/>
<dbReference type="EMBL" id="JXUW01000007">
    <property type="protein sequence ID" value="KJE77156.1"/>
    <property type="molecule type" value="Genomic_DNA"/>
</dbReference>
<proteinExistence type="predicted"/>
<organism evidence="1 2">
    <name type="scientific">Ferrimicrobium acidiphilum DSM 19497</name>
    <dbReference type="NCBI Taxonomy" id="1121877"/>
    <lineage>
        <taxon>Bacteria</taxon>
        <taxon>Bacillati</taxon>
        <taxon>Actinomycetota</taxon>
        <taxon>Acidimicrobiia</taxon>
        <taxon>Acidimicrobiales</taxon>
        <taxon>Acidimicrobiaceae</taxon>
        <taxon>Ferrimicrobium</taxon>
    </lineage>
</organism>
<keyword evidence="2" id="KW-1185">Reference proteome</keyword>